<comment type="caution">
    <text evidence="2">The sequence shown here is derived from an EMBL/GenBank/DDBJ whole genome shotgun (WGS) entry which is preliminary data.</text>
</comment>
<feature type="domain" description="Transposase-associated" evidence="1">
    <location>
        <begin position="5"/>
        <end position="85"/>
    </location>
</feature>
<dbReference type="Proteomes" id="UP001151760">
    <property type="component" value="Unassembled WGS sequence"/>
</dbReference>
<evidence type="ECO:0000259" key="1">
    <source>
        <dbReference type="Pfam" id="PF13963"/>
    </source>
</evidence>
<sequence length="137" mass="15911">MSVDRSWMKRRINPDDGSVTQEFKDGVKESLEFAFNHPRVVGRMKIKCPCFKCELLKLHKRDAITLHLYKWDFQNFYSTWYAHGEVSTPQAHQDDVTNDGVQGANVNRYTDMVIDAAGPELRRDFTKEAPNPDVLDY</sequence>
<dbReference type="Pfam" id="PF13963">
    <property type="entry name" value="Transpos_assoc"/>
    <property type="match status" value="1"/>
</dbReference>
<evidence type="ECO:0000313" key="3">
    <source>
        <dbReference type="Proteomes" id="UP001151760"/>
    </source>
</evidence>
<reference evidence="2" key="1">
    <citation type="journal article" date="2022" name="Int. J. Mol. Sci.">
        <title>Draft Genome of Tanacetum Coccineum: Genomic Comparison of Closely Related Tanacetum-Family Plants.</title>
        <authorList>
            <person name="Yamashiro T."/>
            <person name="Shiraishi A."/>
            <person name="Nakayama K."/>
            <person name="Satake H."/>
        </authorList>
    </citation>
    <scope>NUCLEOTIDE SEQUENCE</scope>
</reference>
<evidence type="ECO:0000313" key="2">
    <source>
        <dbReference type="EMBL" id="GJT30088.1"/>
    </source>
</evidence>
<accession>A0ABQ5CVW3</accession>
<name>A0ABQ5CVW3_9ASTR</name>
<dbReference type="InterPro" id="IPR029480">
    <property type="entry name" value="Transpos_assoc"/>
</dbReference>
<protein>
    <recommendedName>
        <fullName evidence="1">Transposase-associated domain-containing protein</fullName>
    </recommendedName>
</protein>
<keyword evidence="3" id="KW-1185">Reference proteome</keyword>
<reference evidence="2" key="2">
    <citation type="submission" date="2022-01" db="EMBL/GenBank/DDBJ databases">
        <authorList>
            <person name="Yamashiro T."/>
            <person name="Shiraishi A."/>
            <person name="Satake H."/>
            <person name="Nakayama K."/>
        </authorList>
    </citation>
    <scope>NUCLEOTIDE SEQUENCE</scope>
</reference>
<proteinExistence type="predicted"/>
<dbReference type="EMBL" id="BQNB010014595">
    <property type="protein sequence ID" value="GJT30088.1"/>
    <property type="molecule type" value="Genomic_DNA"/>
</dbReference>
<organism evidence="2 3">
    <name type="scientific">Tanacetum coccineum</name>
    <dbReference type="NCBI Taxonomy" id="301880"/>
    <lineage>
        <taxon>Eukaryota</taxon>
        <taxon>Viridiplantae</taxon>
        <taxon>Streptophyta</taxon>
        <taxon>Embryophyta</taxon>
        <taxon>Tracheophyta</taxon>
        <taxon>Spermatophyta</taxon>
        <taxon>Magnoliopsida</taxon>
        <taxon>eudicotyledons</taxon>
        <taxon>Gunneridae</taxon>
        <taxon>Pentapetalae</taxon>
        <taxon>asterids</taxon>
        <taxon>campanulids</taxon>
        <taxon>Asterales</taxon>
        <taxon>Asteraceae</taxon>
        <taxon>Asteroideae</taxon>
        <taxon>Anthemideae</taxon>
        <taxon>Anthemidinae</taxon>
        <taxon>Tanacetum</taxon>
    </lineage>
</organism>
<gene>
    <name evidence="2" type="ORF">Tco_0910363</name>
</gene>